<dbReference type="Gene3D" id="3.90.550.50">
    <property type="match status" value="1"/>
</dbReference>
<evidence type="ECO:0000256" key="2">
    <source>
        <dbReference type="ARBA" id="ARBA00008661"/>
    </source>
</evidence>
<dbReference type="AlphaFoldDB" id="A0AA35NZ05"/>
<gene>
    <name evidence="12" type="ORF">PODLI_1B031054</name>
</gene>
<evidence type="ECO:0000256" key="8">
    <source>
        <dbReference type="ARBA" id="ARBA00023034"/>
    </source>
</evidence>
<dbReference type="PANTHER" id="PTHR11214">
    <property type="entry name" value="BETA-1,3-N-ACETYLGLUCOSAMINYLTRANSFERASE"/>
    <property type="match status" value="1"/>
</dbReference>
<dbReference type="GO" id="GO:0016758">
    <property type="term" value="F:hexosyltransferase activity"/>
    <property type="evidence" value="ECO:0007669"/>
    <property type="project" value="InterPro"/>
</dbReference>
<proteinExistence type="inferred from homology"/>
<evidence type="ECO:0000256" key="10">
    <source>
        <dbReference type="RuleBase" id="RU363063"/>
    </source>
</evidence>
<keyword evidence="13" id="KW-1185">Reference proteome</keyword>
<feature type="signal peptide" evidence="11">
    <location>
        <begin position="1"/>
        <end position="28"/>
    </location>
</feature>
<name>A0AA35NZ05_9SAUR</name>
<dbReference type="Proteomes" id="UP001178461">
    <property type="component" value="Chromosome 2"/>
</dbReference>
<evidence type="ECO:0000256" key="7">
    <source>
        <dbReference type="ARBA" id="ARBA00022989"/>
    </source>
</evidence>
<evidence type="ECO:0000256" key="5">
    <source>
        <dbReference type="ARBA" id="ARBA00022692"/>
    </source>
</evidence>
<sequence>MALPPSPPRRPRRLLLLLLLLLLCGASALSLGVLFLAGGAHEALLSRSLPYLLPPSRGRPFSPSSCAPLLPSAEAFLLAPAGDPCALRTPFLLVLVASAPDHAARRQAVRDTWGGVLWAGGRPTRTLFALGVPSEPSQQAALEREAARHGDLLQGRFLDTYANLTLKTLALLGWAATCCPGASFVVKADDDVFLNLPALARHLGALPSPPPPYLGRIHWWVRPNRDPRSRHHLPVPLYPGDAFPPYCSGTAYVLSGEAVPALLGAARHVPLVPLEDVFVGLCARQAGLAPLHLPHMAGSEHFPPDACCYREVLFSVHGVVPAEMVAVWEEVGTHEGACSAWQRALGLVRCKALAWLAA</sequence>
<evidence type="ECO:0000256" key="6">
    <source>
        <dbReference type="ARBA" id="ARBA00022968"/>
    </source>
</evidence>
<evidence type="ECO:0000256" key="1">
    <source>
        <dbReference type="ARBA" id="ARBA00004323"/>
    </source>
</evidence>
<dbReference type="Pfam" id="PF01762">
    <property type="entry name" value="Galactosyl_T"/>
    <property type="match status" value="1"/>
</dbReference>
<comment type="subcellular location">
    <subcellularLocation>
        <location evidence="1 10">Golgi apparatus membrane</location>
        <topology evidence="1 10">Single-pass type II membrane protein</topology>
    </subcellularLocation>
</comment>
<evidence type="ECO:0000256" key="3">
    <source>
        <dbReference type="ARBA" id="ARBA00022676"/>
    </source>
</evidence>
<reference evidence="12" key="1">
    <citation type="submission" date="2022-12" db="EMBL/GenBank/DDBJ databases">
        <authorList>
            <person name="Alioto T."/>
            <person name="Alioto T."/>
            <person name="Gomez Garrido J."/>
        </authorList>
    </citation>
    <scope>NUCLEOTIDE SEQUENCE</scope>
</reference>
<evidence type="ECO:0000256" key="9">
    <source>
        <dbReference type="ARBA" id="ARBA00023136"/>
    </source>
</evidence>
<evidence type="ECO:0000313" key="12">
    <source>
        <dbReference type="EMBL" id="CAI5768984.1"/>
    </source>
</evidence>
<keyword evidence="11" id="KW-0732">Signal</keyword>
<dbReference type="EMBL" id="OX395127">
    <property type="protein sequence ID" value="CAI5768984.1"/>
    <property type="molecule type" value="Genomic_DNA"/>
</dbReference>
<keyword evidence="8 10" id="KW-0333">Golgi apparatus</keyword>
<protein>
    <recommendedName>
        <fullName evidence="10">Hexosyltransferase</fullName>
        <ecNumber evidence="10">2.4.1.-</ecNumber>
    </recommendedName>
</protein>
<dbReference type="FunFam" id="3.90.550.50:FF:000055">
    <property type="entry name" value="Hexosyltransferase"/>
    <property type="match status" value="1"/>
</dbReference>
<evidence type="ECO:0000313" key="13">
    <source>
        <dbReference type="Proteomes" id="UP001178461"/>
    </source>
</evidence>
<keyword evidence="4" id="KW-0808">Transferase</keyword>
<dbReference type="EC" id="2.4.1.-" evidence="10"/>
<dbReference type="InterPro" id="IPR002659">
    <property type="entry name" value="Glyco_trans_31"/>
</dbReference>
<keyword evidence="3 10" id="KW-0328">Glycosyltransferase</keyword>
<organism evidence="12 13">
    <name type="scientific">Podarcis lilfordi</name>
    <name type="common">Lilford's wall lizard</name>
    <dbReference type="NCBI Taxonomy" id="74358"/>
    <lineage>
        <taxon>Eukaryota</taxon>
        <taxon>Metazoa</taxon>
        <taxon>Chordata</taxon>
        <taxon>Craniata</taxon>
        <taxon>Vertebrata</taxon>
        <taxon>Euteleostomi</taxon>
        <taxon>Lepidosauria</taxon>
        <taxon>Squamata</taxon>
        <taxon>Bifurcata</taxon>
        <taxon>Unidentata</taxon>
        <taxon>Episquamata</taxon>
        <taxon>Laterata</taxon>
        <taxon>Lacertibaenia</taxon>
        <taxon>Lacertidae</taxon>
        <taxon>Podarcis</taxon>
    </lineage>
</organism>
<dbReference type="PANTHER" id="PTHR11214:SF378">
    <property type="entry name" value="BETA-1,3-GALACTOSYLTRANSFERASE 4"/>
    <property type="match status" value="1"/>
</dbReference>
<keyword evidence="5" id="KW-0812">Transmembrane</keyword>
<keyword evidence="7" id="KW-1133">Transmembrane helix</keyword>
<keyword evidence="9" id="KW-0472">Membrane</keyword>
<evidence type="ECO:0000256" key="11">
    <source>
        <dbReference type="SAM" id="SignalP"/>
    </source>
</evidence>
<comment type="similarity">
    <text evidence="2 10">Belongs to the glycosyltransferase 31 family.</text>
</comment>
<accession>A0AA35NZ05</accession>
<dbReference type="GO" id="GO:0006493">
    <property type="term" value="P:protein O-linked glycosylation"/>
    <property type="evidence" value="ECO:0007669"/>
    <property type="project" value="TreeGrafter"/>
</dbReference>
<dbReference type="GO" id="GO:0000139">
    <property type="term" value="C:Golgi membrane"/>
    <property type="evidence" value="ECO:0007669"/>
    <property type="project" value="UniProtKB-SubCell"/>
</dbReference>
<feature type="chain" id="PRO_5041396530" description="Hexosyltransferase" evidence="11">
    <location>
        <begin position="29"/>
        <end position="358"/>
    </location>
</feature>
<keyword evidence="6" id="KW-0735">Signal-anchor</keyword>
<evidence type="ECO:0000256" key="4">
    <source>
        <dbReference type="ARBA" id="ARBA00022679"/>
    </source>
</evidence>